<dbReference type="Proteomes" id="UP001163846">
    <property type="component" value="Unassembled WGS sequence"/>
</dbReference>
<reference evidence="2" key="1">
    <citation type="submission" date="2022-08" db="EMBL/GenBank/DDBJ databases">
        <authorList>
            <consortium name="DOE Joint Genome Institute"/>
            <person name="Min B."/>
            <person name="Riley R."/>
            <person name="Sierra-Patev S."/>
            <person name="Naranjo-Ortiz M."/>
            <person name="Looney B."/>
            <person name="Konkel Z."/>
            <person name="Slot J.C."/>
            <person name="Sakamoto Y."/>
            <person name="Steenwyk J.L."/>
            <person name="Rokas A."/>
            <person name="Carro J."/>
            <person name="Camarero S."/>
            <person name="Ferreira P."/>
            <person name="Molpeceres G."/>
            <person name="Ruiz-Duenas F.J."/>
            <person name="Serrano A."/>
            <person name="Henrissat B."/>
            <person name="Drula E."/>
            <person name="Hughes K.W."/>
            <person name="Mata J.L."/>
            <person name="Ishikawa N.K."/>
            <person name="Vargas-Isla R."/>
            <person name="Ushijima S."/>
            <person name="Smith C.A."/>
            <person name="Ahrendt S."/>
            <person name="Andreopoulos W."/>
            <person name="He G."/>
            <person name="Labutti K."/>
            <person name="Lipzen A."/>
            <person name="Ng V."/>
            <person name="Sandor L."/>
            <person name="Barry K."/>
            <person name="Martinez A.T."/>
            <person name="Xiao Y."/>
            <person name="Gibbons J.G."/>
            <person name="Terashima K."/>
            <person name="Hibbett D.S."/>
            <person name="Grigoriev I.V."/>
        </authorList>
    </citation>
    <scope>NUCLEOTIDE SEQUENCE</scope>
    <source>
        <strain evidence="2">TFB9207</strain>
    </source>
</reference>
<evidence type="ECO:0000313" key="3">
    <source>
        <dbReference type="Proteomes" id="UP001163846"/>
    </source>
</evidence>
<dbReference type="PROSITE" id="PS50879">
    <property type="entry name" value="RNASE_H_1"/>
    <property type="match status" value="1"/>
</dbReference>
<evidence type="ECO:0000259" key="1">
    <source>
        <dbReference type="PROSITE" id="PS50879"/>
    </source>
</evidence>
<keyword evidence="3" id="KW-1185">Reference proteome</keyword>
<organism evidence="2 3">
    <name type="scientific">Lentinula raphanica</name>
    <dbReference type="NCBI Taxonomy" id="153919"/>
    <lineage>
        <taxon>Eukaryota</taxon>
        <taxon>Fungi</taxon>
        <taxon>Dikarya</taxon>
        <taxon>Basidiomycota</taxon>
        <taxon>Agaricomycotina</taxon>
        <taxon>Agaricomycetes</taxon>
        <taxon>Agaricomycetidae</taxon>
        <taxon>Agaricales</taxon>
        <taxon>Marasmiineae</taxon>
        <taxon>Omphalotaceae</taxon>
        <taxon>Lentinula</taxon>
    </lineage>
</organism>
<feature type="domain" description="RNase H type-1" evidence="1">
    <location>
        <begin position="1"/>
        <end position="72"/>
    </location>
</feature>
<comment type="caution">
    <text evidence="2">The sequence shown here is derived from an EMBL/GenBank/DDBJ whole genome shotgun (WGS) entry which is preliminary data.</text>
</comment>
<dbReference type="InterPro" id="IPR036397">
    <property type="entry name" value="RNaseH_sf"/>
</dbReference>
<sequence>MSDSKTFINGLTRDLQRWEDRGFIGIENAPEIQATAATLRGRKALTKLTWVKGHSGIEGNEIADHLASEGRQKAHPDEINLEIPPNLKLTGLKLKSITQSLAEKALKIKKKRVPSYRKKLERRATRCNIGRTQACIEETTGSSPSEALIWRSIRHKDISRRVQFFLWMTMHDAYKVGMYWEQIPGYEHRTNCQHCRVPETMEHILLE</sequence>
<dbReference type="InterPro" id="IPR012337">
    <property type="entry name" value="RNaseH-like_sf"/>
</dbReference>
<dbReference type="Gene3D" id="3.30.420.10">
    <property type="entry name" value="Ribonuclease H-like superfamily/Ribonuclease H"/>
    <property type="match status" value="1"/>
</dbReference>
<dbReference type="SUPFAM" id="SSF53098">
    <property type="entry name" value="Ribonuclease H-like"/>
    <property type="match status" value="1"/>
</dbReference>
<accession>A0AA38UDQ8</accession>
<dbReference type="EMBL" id="MU806540">
    <property type="protein sequence ID" value="KAJ3834377.1"/>
    <property type="molecule type" value="Genomic_DNA"/>
</dbReference>
<dbReference type="InterPro" id="IPR002156">
    <property type="entry name" value="RNaseH_domain"/>
</dbReference>
<dbReference type="GO" id="GO:0003676">
    <property type="term" value="F:nucleic acid binding"/>
    <property type="evidence" value="ECO:0007669"/>
    <property type="project" value="InterPro"/>
</dbReference>
<dbReference type="AlphaFoldDB" id="A0AA38UDQ8"/>
<dbReference type="GO" id="GO:0004523">
    <property type="term" value="F:RNA-DNA hybrid ribonuclease activity"/>
    <property type="evidence" value="ECO:0007669"/>
    <property type="project" value="InterPro"/>
</dbReference>
<dbReference type="Pfam" id="PF00075">
    <property type="entry name" value="RNase_H"/>
    <property type="match status" value="1"/>
</dbReference>
<feature type="non-terminal residue" evidence="2">
    <location>
        <position position="207"/>
    </location>
</feature>
<proteinExistence type="predicted"/>
<protein>
    <recommendedName>
        <fullName evidence="1">RNase H type-1 domain-containing protein</fullName>
    </recommendedName>
</protein>
<name>A0AA38UDQ8_9AGAR</name>
<evidence type="ECO:0000313" key="2">
    <source>
        <dbReference type="EMBL" id="KAJ3834377.1"/>
    </source>
</evidence>
<gene>
    <name evidence="2" type="ORF">F5878DRAFT_589510</name>
</gene>